<keyword evidence="5" id="KW-0732">Signal</keyword>
<feature type="chain" id="PRO_5026853865" evidence="5">
    <location>
        <begin position="21"/>
        <end position="138"/>
    </location>
</feature>
<dbReference type="EMBL" id="WFKK01000002">
    <property type="protein sequence ID" value="KAB7891038.1"/>
    <property type="molecule type" value="Genomic_DNA"/>
</dbReference>
<protein>
    <submittedName>
        <fullName evidence="7">Cytochrome c-550 PedF</fullName>
    </submittedName>
</protein>
<evidence type="ECO:0000313" key="10">
    <source>
        <dbReference type="Proteomes" id="UP000472839"/>
    </source>
</evidence>
<dbReference type="InterPro" id="IPR030991">
    <property type="entry name" value="c550_proteobact"/>
</dbReference>
<dbReference type="GO" id="GO:0046872">
    <property type="term" value="F:metal ion binding"/>
    <property type="evidence" value="ECO:0007669"/>
    <property type="project" value="UniProtKB-KW"/>
</dbReference>
<keyword evidence="2 4" id="KW-0479">Metal-binding</keyword>
<dbReference type="RefSeq" id="WP_152187570.1">
    <property type="nucleotide sequence ID" value="NZ_WFKI01000002.1"/>
</dbReference>
<feature type="signal peptide" evidence="5">
    <location>
        <begin position="1"/>
        <end position="20"/>
    </location>
</feature>
<dbReference type="Proteomes" id="UP000472839">
    <property type="component" value="Unassembled WGS sequence"/>
</dbReference>
<organism evidence="7 10">
    <name type="scientific">Poseidonibacter ostreae</name>
    <dbReference type="NCBI Taxonomy" id="2654171"/>
    <lineage>
        <taxon>Bacteria</taxon>
        <taxon>Pseudomonadati</taxon>
        <taxon>Campylobacterota</taxon>
        <taxon>Epsilonproteobacteria</taxon>
        <taxon>Campylobacterales</taxon>
        <taxon>Arcobacteraceae</taxon>
        <taxon>Poseidonibacter</taxon>
    </lineage>
</organism>
<dbReference type="InterPro" id="IPR036909">
    <property type="entry name" value="Cyt_c-like_dom_sf"/>
</dbReference>
<dbReference type="NCBIfam" id="TIGR04494">
    <property type="entry name" value="c550_PedF"/>
    <property type="match status" value="1"/>
</dbReference>
<proteinExistence type="predicted"/>
<reference evidence="9 10" key="1">
    <citation type="submission" date="2019-10" db="EMBL/GenBank/DDBJ databases">
        <title>Poseidonibacter ostreae sp. nov., isolated from the gut of the Ostrea denselamellosa.</title>
        <authorList>
            <person name="Choi A."/>
        </authorList>
    </citation>
    <scope>NUCLEOTIDE SEQUENCE [LARGE SCALE GENOMIC DNA]</scope>
    <source>
        <strain evidence="7 10">SJOD-M-33</strain>
        <strain evidence="8 9">SJOD-M-5</strain>
    </source>
</reference>
<keyword evidence="3 4" id="KW-0408">Iron</keyword>
<feature type="domain" description="Cytochrome c" evidence="6">
    <location>
        <begin position="51"/>
        <end position="134"/>
    </location>
</feature>
<dbReference type="SUPFAM" id="SSF46626">
    <property type="entry name" value="Cytochrome c"/>
    <property type="match status" value="1"/>
</dbReference>
<dbReference type="Pfam" id="PF13442">
    <property type="entry name" value="Cytochrome_CBB3"/>
    <property type="match status" value="1"/>
</dbReference>
<dbReference type="GO" id="GO:0009055">
    <property type="term" value="F:electron transfer activity"/>
    <property type="evidence" value="ECO:0007669"/>
    <property type="project" value="InterPro"/>
</dbReference>
<evidence type="ECO:0000256" key="4">
    <source>
        <dbReference type="PROSITE-ProRule" id="PRU00433"/>
    </source>
</evidence>
<evidence type="ECO:0000256" key="5">
    <source>
        <dbReference type="SAM" id="SignalP"/>
    </source>
</evidence>
<comment type="caution">
    <text evidence="7">The sequence shown here is derived from an EMBL/GenBank/DDBJ whole genome shotgun (WGS) entry which is preliminary data.</text>
</comment>
<dbReference type="Proteomes" id="UP000461010">
    <property type="component" value="Unassembled WGS sequence"/>
</dbReference>
<evidence type="ECO:0000256" key="1">
    <source>
        <dbReference type="ARBA" id="ARBA00022617"/>
    </source>
</evidence>
<evidence type="ECO:0000313" key="8">
    <source>
        <dbReference type="EMBL" id="KAB7892762.1"/>
    </source>
</evidence>
<keyword evidence="1 4" id="KW-0349">Heme</keyword>
<evidence type="ECO:0000313" key="7">
    <source>
        <dbReference type="EMBL" id="KAB7891038.1"/>
    </source>
</evidence>
<dbReference type="EMBL" id="WFKJ01000002">
    <property type="protein sequence ID" value="KAB7892762.1"/>
    <property type="molecule type" value="Genomic_DNA"/>
</dbReference>
<name>A0A6L4WWB9_9BACT</name>
<dbReference type="AlphaFoldDB" id="A0A6L4WWB9"/>
<dbReference type="Gene3D" id="1.10.760.10">
    <property type="entry name" value="Cytochrome c-like domain"/>
    <property type="match status" value="1"/>
</dbReference>
<sequence length="138" mass="14846">MKNLKKIALVVLATSTLAFGHGDVTPQAVETKGLEKVAADVIVNPFRDNEIAIEIGKSAYNTNCARCHGLGAVSGGVAPDLRALDPKDDDIDEYFVTKVMEGAVRNGNVYMPPFGEVLSSEAIWAIRSWVETLPTDDL</sequence>
<dbReference type="GO" id="GO:0020037">
    <property type="term" value="F:heme binding"/>
    <property type="evidence" value="ECO:0007669"/>
    <property type="project" value="InterPro"/>
</dbReference>
<keyword evidence="9" id="KW-1185">Reference proteome</keyword>
<evidence type="ECO:0000256" key="2">
    <source>
        <dbReference type="ARBA" id="ARBA00022723"/>
    </source>
</evidence>
<dbReference type="PROSITE" id="PS51007">
    <property type="entry name" value="CYTC"/>
    <property type="match status" value="1"/>
</dbReference>
<dbReference type="InterPro" id="IPR009056">
    <property type="entry name" value="Cyt_c-like_dom"/>
</dbReference>
<evidence type="ECO:0000313" key="9">
    <source>
        <dbReference type="Proteomes" id="UP000461010"/>
    </source>
</evidence>
<gene>
    <name evidence="7" type="primary">pedF</name>
    <name evidence="8" type="ORF">GBG18_01060</name>
    <name evidence="7" type="ORF">GBG19_01350</name>
</gene>
<evidence type="ECO:0000256" key="3">
    <source>
        <dbReference type="ARBA" id="ARBA00023004"/>
    </source>
</evidence>
<evidence type="ECO:0000259" key="6">
    <source>
        <dbReference type="PROSITE" id="PS51007"/>
    </source>
</evidence>
<accession>A0A6L4WWB9</accession>